<accession>A0A432V1S9</accession>
<dbReference type="Gene3D" id="1.10.10.10">
    <property type="entry name" value="Winged helix-like DNA-binding domain superfamily/Winged helix DNA-binding domain"/>
    <property type="match status" value="1"/>
</dbReference>
<dbReference type="SMART" id="SM00866">
    <property type="entry name" value="UTRA"/>
    <property type="match status" value="1"/>
</dbReference>
<keyword evidence="2" id="KW-0238">DNA-binding</keyword>
<dbReference type="EMBL" id="RKST01000023">
    <property type="protein sequence ID" value="RUM96075.1"/>
    <property type="molecule type" value="Genomic_DNA"/>
</dbReference>
<feature type="domain" description="HTH gntR-type" evidence="5">
    <location>
        <begin position="10"/>
        <end position="78"/>
    </location>
</feature>
<dbReference type="RefSeq" id="WP_128625328.1">
    <property type="nucleotide sequence ID" value="NZ_ML133512.1"/>
</dbReference>
<dbReference type="InterPro" id="IPR036388">
    <property type="entry name" value="WH-like_DNA-bd_sf"/>
</dbReference>
<evidence type="ECO:0000259" key="5">
    <source>
        <dbReference type="PROSITE" id="PS50949"/>
    </source>
</evidence>
<dbReference type="Pfam" id="PF00392">
    <property type="entry name" value="GntR"/>
    <property type="match status" value="1"/>
</dbReference>
<evidence type="ECO:0000256" key="4">
    <source>
        <dbReference type="NCBIfam" id="TIGR02018"/>
    </source>
</evidence>
<dbReference type="InterPro" id="IPR050679">
    <property type="entry name" value="Bact_HTH_transcr_reg"/>
</dbReference>
<dbReference type="InterPro" id="IPR011663">
    <property type="entry name" value="UTRA"/>
</dbReference>
<dbReference type="GO" id="GO:0006547">
    <property type="term" value="P:L-histidine metabolic process"/>
    <property type="evidence" value="ECO:0007669"/>
    <property type="project" value="UniProtKB-UniRule"/>
</dbReference>
<keyword evidence="7" id="KW-1185">Reference proteome</keyword>
<keyword evidence="3" id="KW-0804">Transcription</keyword>
<dbReference type="GO" id="GO:0045892">
    <property type="term" value="P:negative regulation of DNA-templated transcription"/>
    <property type="evidence" value="ECO:0007669"/>
    <property type="project" value="UniProtKB-UniRule"/>
</dbReference>
<dbReference type="InterPro" id="IPR028978">
    <property type="entry name" value="Chorismate_lyase_/UTRA_dom_sf"/>
</dbReference>
<dbReference type="PRINTS" id="PR00035">
    <property type="entry name" value="HTHGNTR"/>
</dbReference>
<dbReference type="PANTHER" id="PTHR44846">
    <property type="entry name" value="MANNOSYL-D-GLYCERATE TRANSPORT/METABOLISM SYSTEM REPRESSOR MNGR-RELATED"/>
    <property type="match status" value="1"/>
</dbReference>
<dbReference type="InterPro" id="IPR010248">
    <property type="entry name" value="His_ut_repres"/>
</dbReference>
<protein>
    <recommendedName>
        <fullName evidence="4">Histidine utilization repressor</fullName>
    </recommendedName>
</protein>
<dbReference type="Gene3D" id="3.40.1410.10">
    <property type="entry name" value="Chorismate lyase-like"/>
    <property type="match status" value="1"/>
</dbReference>
<dbReference type="NCBIfam" id="TIGR02018">
    <property type="entry name" value="his_ut_repres"/>
    <property type="match status" value="1"/>
</dbReference>
<sequence>MEARANPDRRSLHQRILSDVEGRILSGEWSPGYRIPFEHELTAQYGCSRMTVSKVLNQLARAGLIERRRRSGSFVLRPHSQSAVLEIRDIMVEVQALGLAYRFDIVKRTRRQANRSDLDRLHLDKSVPVLELACRHFGGDQPFCFEERLINLDAVPEADAETFAERAPSPWLVEQVPWSTGEHRIQAIGATAATAAALDIARGTPCLLIERRTWSAEQPITHVRLTYPGEGHELVARFAPSQG</sequence>
<evidence type="ECO:0000256" key="3">
    <source>
        <dbReference type="ARBA" id="ARBA00023163"/>
    </source>
</evidence>
<evidence type="ECO:0000256" key="1">
    <source>
        <dbReference type="ARBA" id="ARBA00023015"/>
    </source>
</evidence>
<dbReference type="InterPro" id="IPR000524">
    <property type="entry name" value="Tscrpt_reg_HTH_GntR"/>
</dbReference>
<dbReference type="CDD" id="cd07377">
    <property type="entry name" value="WHTH_GntR"/>
    <property type="match status" value="1"/>
</dbReference>
<dbReference type="OrthoDB" id="9808698at2"/>
<dbReference type="SUPFAM" id="SSF64288">
    <property type="entry name" value="Chorismate lyase-like"/>
    <property type="match status" value="1"/>
</dbReference>
<dbReference type="Proteomes" id="UP000281647">
    <property type="component" value="Unassembled WGS sequence"/>
</dbReference>
<proteinExistence type="predicted"/>
<dbReference type="InterPro" id="IPR036390">
    <property type="entry name" value="WH_DNA-bd_sf"/>
</dbReference>
<dbReference type="AlphaFoldDB" id="A0A432V1S9"/>
<dbReference type="PROSITE" id="PS50949">
    <property type="entry name" value="HTH_GNTR"/>
    <property type="match status" value="1"/>
</dbReference>
<dbReference type="SMART" id="SM00345">
    <property type="entry name" value="HTH_GNTR"/>
    <property type="match status" value="1"/>
</dbReference>
<evidence type="ECO:0000313" key="6">
    <source>
        <dbReference type="EMBL" id="RUM96075.1"/>
    </source>
</evidence>
<dbReference type="GO" id="GO:0003700">
    <property type="term" value="F:DNA-binding transcription factor activity"/>
    <property type="evidence" value="ECO:0007669"/>
    <property type="project" value="UniProtKB-UniRule"/>
</dbReference>
<evidence type="ECO:0000313" key="7">
    <source>
        <dbReference type="Proteomes" id="UP000281647"/>
    </source>
</evidence>
<dbReference type="GO" id="GO:0003677">
    <property type="term" value="F:DNA binding"/>
    <property type="evidence" value="ECO:0007669"/>
    <property type="project" value="UniProtKB-UniRule"/>
</dbReference>
<dbReference type="PANTHER" id="PTHR44846:SF16">
    <property type="entry name" value="TRANSCRIPTIONAL REGULATOR PHNF-RELATED"/>
    <property type="match status" value="1"/>
</dbReference>
<evidence type="ECO:0000256" key="2">
    <source>
        <dbReference type="ARBA" id="ARBA00023125"/>
    </source>
</evidence>
<name>A0A432V1S9_9HYPH</name>
<gene>
    <name evidence="6" type="primary">hutC</name>
    <name evidence="6" type="ORF">EET67_19675</name>
</gene>
<dbReference type="Pfam" id="PF07702">
    <property type="entry name" value="UTRA"/>
    <property type="match status" value="1"/>
</dbReference>
<organism evidence="6 7">
    <name type="scientific">Borborobacter arsenicus</name>
    <dbReference type="NCBI Taxonomy" id="1851146"/>
    <lineage>
        <taxon>Bacteria</taxon>
        <taxon>Pseudomonadati</taxon>
        <taxon>Pseudomonadota</taxon>
        <taxon>Alphaproteobacteria</taxon>
        <taxon>Hyphomicrobiales</taxon>
        <taxon>Phyllobacteriaceae</taxon>
        <taxon>Borborobacter</taxon>
    </lineage>
</organism>
<reference evidence="6 7" key="1">
    <citation type="submission" date="2018-11" db="EMBL/GenBank/DDBJ databases">
        <title>Pseudaminobacter arsenicus sp. nov., an arsenic-resistant bacterium isolated from arsenic-rich aquifers.</title>
        <authorList>
            <person name="Mu Y."/>
        </authorList>
    </citation>
    <scope>NUCLEOTIDE SEQUENCE [LARGE SCALE GENOMIC DNA]</scope>
    <source>
        <strain evidence="6 7">CB3</strain>
    </source>
</reference>
<dbReference type="SUPFAM" id="SSF46785">
    <property type="entry name" value="Winged helix' DNA-binding domain"/>
    <property type="match status" value="1"/>
</dbReference>
<keyword evidence="1" id="KW-0805">Transcription regulation</keyword>
<comment type="caution">
    <text evidence="6">The sequence shown here is derived from an EMBL/GenBank/DDBJ whole genome shotgun (WGS) entry which is preliminary data.</text>
</comment>